<dbReference type="GO" id="GO:0016881">
    <property type="term" value="F:acid-amino acid ligase activity"/>
    <property type="evidence" value="ECO:0007669"/>
    <property type="project" value="InterPro"/>
</dbReference>
<dbReference type="GO" id="GO:0008784">
    <property type="term" value="F:alanine racemase activity"/>
    <property type="evidence" value="ECO:0007669"/>
    <property type="project" value="UniProtKB-UniRule"/>
</dbReference>
<comment type="catalytic activity">
    <reaction evidence="1 5">
        <text>L-alanine = D-alanine</text>
        <dbReference type="Rhea" id="RHEA:20249"/>
        <dbReference type="ChEBI" id="CHEBI:57416"/>
        <dbReference type="ChEBI" id="CHEBI:57972"/>
        <dbReference type="EC" id="5.1.1.1"/>
    </reaction>
</comment>
<feature type="binding site" evidence="5 7">
    <location>
        <position position="776"/>
    </location>
    <ligand>
        <name>substrate</name>
    </ligand>
</feature>
<evidence type="ECO:0000256" key="3">
    <source>
        <dbReference type="ARBA" id="ARBA00022898"/>
    </source>
</evidence>
<dbReference type="Proteomes" id="UP000253383">
    <property type="component" value="Unassembled WGS sequence"/>
</dbReference>
<dbReference type="Gene3D" id="3.40.1390.10">
    <property type="entry name" value="MurE/MurF, N-terminal domain"/>
    <property type="match status" value="1"/>
</dbReference>
<evidence type="ECO:0000256" key="4">
    <source>
        <dbReference type="ARBA" id="ARBA00023235"/>
    </source>
</evidence>
<dbReference type="AlphaFoldDB" id="A0A368JQ11"/>
<organism evidence="9 10">
    <name type="scientific">Larkinella punicea</name>
    <dbReference type="NCBI Taxonomy" id="2315727"/>
    <lineage>
        <taxon>Bacteria</taxon>
        <taxon>Pseudomonadati</taxon>
        <taxon>Bacteroidota</taxon>
        <taxon>Cytophagia</taxon>
        <taxon>Cytophagales</taxon>
        <taxon>Spirosomataceae</taxon>
        <taxon>Larkinella</taxon>
    </lineage>
</organism>
<dbReference type="InterPro" id="IPR009006">
    <property type="entry name" value="Ala_racemase/Decarboxylase_C"/>
</dbReference>
<reference evidence="9 10" key="1">
    <citation type="submission" date="2018-07" db="EMBL/GenBank/DDBJ databases">
        <title>Genome analysis of Larkinella rosea.</title>
        <authorList>
            <person name="Zhou Z."/>
            <person name="Wang G."/>
        </authorList>
    </citation>
    <scope>NUCLEOTIDE SEQUENCE [LARGE SCALE GENOMIC DNA]</scope>
    <source>
        <strain evidence="10">zzj9</strain>
    </source>
</reference>
<dbReference type="Gene3D" id="3.90.190.20">
    <property type="entry name" value="Mur ligase, C-terminal domain"/>
    <property type="match status" value="1"/>
</dbReference>
<evidence type="ECO:0000313" key="10">
    <source>
        <dbReference type="Proteomes" id="UP000253383"/>
    </source>
</evidence>
<dbReference type="SUPFAM" id="SSF63418">
    <property type="entry name" value="MurE/MurF N-terminal domain"/>
    <property type="match status" value="1"/>
</dbReference>
<dbReference type="Gene3D" id="2.40.37.10">
    <property type="entry name" value="Lyase, Ornithine Decarboxylase, Chain A, domain 1"/>
    <property type="match status" value="1"/>
</dbReference>
<dbReference type="UniPathway" id="UPA00042">
    <property type="reaction ID" value="UER00497"/>
</dbReference>
<evidence type="ECO:0000259" key="8">
    <source>
        <dbReference type="SMART" id="SM01005"/>
    </source>
</evidence>
<dbReference type="InterPro" id="IPR001608">
    <property type="entry name" value="Ala_racemase_N"/>
</dbReference>
<dbReference type="SUPFAM" id="SSF53623">
    <property type="entry name" value="MurD-like peptide ligases, catalytic domain"/>
    <property type="match status" value="1"/>
</dbReference>
<dbReference type="SUPFAM" id="SSF51419">
    <property type="entry name" value="PLP-binding barrel"/>
    <property type="match status" value="1"/>
</dbReference>
<dbReference type="GO" id="GO:0005524">
    <property type="term" value="F:ATP binding"/>
    <property type="evidence" value="ECO:0007669"/>
    <property type="project" value="InterPro"/>
</dbReference>
<evidence type="ECO:0000256" key="2">
    <source>
        <dbReference type="ARBA" id="ARBA00001933"/>
    </source>
</evidence>
<dbReference type="InterPro" id="IPR011079">
    <property type="entry name" value="Ala_racemase_C"/>
</dbReference>
<dbReference type="HAMAP" id="MF_01201">
    <property type="entry name" value="Ala_racemase"/>
    <property type="match status" value="1"/>
</dbReference>
<dbReference type="EC" id="5.1.1.1" evidence="5"/>
<dbReference type="InterPro" id="IPR000821">
    <property type="entry name" value="Ala_racemase"/>
</dbReference>
<dbReference type="NCBIfam" id="NF008897">
    <property type="entry name" value="PRK11930.1"/>
    <property type="match status" value="1"/>
</dbReference>
<dbReference type="Pfam" id="PF00842">
    <property type="entry name" value="Ala_racemase_C"/>
    <property type="match status" value="1"/>
</dbReference>
<comment type="cofactor">
    <cofactor evidence="2 5 6">
        <name>pyridoxal 5'-phosphate</name>
        <dbReference type="ChEBI" id="CHEBI:597326"/>
    </cofactor>
</comment>
<evidence type="ECO:0000256" key="6">
    <source>
        <dbReference type="PIRSR" id="PIRSR600821-50"/>
    </source>
</evidence>
<keyword evidence="10" id="KW-1185">Reference proteome</keyword>
<keyword evidence="3 5" id="KW-0663">Pyridoxal phosphate</keyword>
<dbReference type="PANTHER" id="PTHR30511">
    <property type="entry name" value="ALANINE RACEMASE"/>
    <property type="match status" value="1"/>
</dbReference>
<dbReference type="InterPro" id="IPR036565">
    <property type="entry name" value="Mur-like_cat_sf"/>
</dbReference>
<dbReference type="Gene3D" id="3.40.1190.10">
    <property type="entry name" value="Mur-like, catalytic domain"/>
    <property type="match status" value="1"/>
</dbReference>
<dbReference type="SUPFAM" id="SSF53244">
    <property type="entry name" value="MurD-like peptide ligases, peptide-binding domain"/>
    <property type="match status" value="1"/>
</dbReference>
<evidence type="ECO:0000256" key="1">
    <source>
        <dbReference type="ARBA" id="ARBA00000316"/>
    </source>
</evidence>
<evidence type="ECO:0000256" key="5">
    <source>
        <dbReference type="HAMAP-Rule" id="MF_01201"/>
    </source>
</evidence>
<dbReference type="EMBL" id="QOWE01000007">
    <property type="protein sequence ID" value="RCR69708.1"/>
    <property type="molecule type" value="Genomic_DNA"/>
</dbReference>
<dbReference type="NCBIfam" id="TIGR00492">
    <property type="entry name" value="alr"/>
    <property type="match status" value="1"/>
</dbReference>
<dbReference type="InterPro" id="IPR035911">
    <property type="entry name" value="MurE/MurF_N"/>
</dbReference>
<protein>
    <recommendedName>
        <fullName evidence="5">Alanine racemase</fullName>
        <ecNumber evidence="5">5.1.1.1</ecNumber>
    </recommendedName>
</protein>
<dbReference type="SMART" id="SM01005">
    <property type="entry name" value="Ala_racemase_C"/>
    <property type="match status" value="1"/>
</dbReference>
<dbReference type="Gene3D" id="3.20.20.10">
    <property type="entry name" value="Alanine racemase"/>
    <property type="match status" value="1"/>
</dbReference>
<evidence type="ECO:0000256" key="7">
    <source>
        <dbReference type="PIRSR" id="PIRSR600821-52"/>
    </source>
</evidence>
<gene>
    <name evidence="9" type="ORF">DUE52_10200</name>
</gene>
<comment type="caution">
    <text evidence="9">The sequence shown here is derived from an EMBL/GenBank/DDBJ whole genome shotgun (WGS) entry which is preliminary data.</text>
</comment>
<feature type="active site" description="Proton acceptor; specific for L-alanine" evidence="5">
    <location>
        <position position="727"/>
    </location>
</feature>
<comment type="similarity">
    <text evidence="5">Belongs to the alanine racemase family.</text>
</comment>
<dbReference type="PANTHER" id="PTHR30511:SF0">
    <property type="entry name" value="ALANINE RACEMASE, CATABOLIC-RELATED"/>
    <property type="match status" value="1"/>
</dbReference>
<evidence type="ECO:0000313" key="9">
    <source>
        <dbReference type="EMBL" id="RCR69708.1"/>
    </source>
</evidence>
<dbReference type="InterPro" id="IPR036615">
    <property type="entry name" value="Mur_ligase_C_dom_sf"/>
</dbReference>
<comment type="function">
    <text evidence="5">Catalyzes the interconversion of L-alanine and D-alanine. May also act on other amino acids.</text>
</comment>
<accession>A0A368JQ11</accession>
<sequence length="832" mass="92469">MTIQDFGINTSEVYPVTDSRQVLSPTQNGAAEPVFFAIQGEHHDGHRFITELYKKNVRQFVVETAALTPDLRHELAQLPDARIHEVGSSLKTLQELAAEHRSRFTIPVVGITGSNGKTIVKEWLAQVLSPDFRIQKSPKSYNSQLGVPLSVWPLNENHTLGIFEAGISKPAEMQALQSIINPTVGIFTNVGPAHDEGFRSQKQKVAEKLRLFRKAETLIYRKSYSEIDEEIHLLLKAVNPTIRLISWSTDQAAAVPVSYALKPIGTQISVQWEGRNYRVEVPFSDSASLENATHVLLATLVLGVTDANLLRERFARLRPVSMRLELKEGIHRNLLIDDTYNNDLAGLSIALDFLNQQDASRQKVLVLSDLLETGMKPDELYPAIARMVAEKGVSQLVGVGPEMGGYQSVFTVPTRFYATTNALLQSGYLNELTDSVILVKGARRFSFESVVSRFVQKSHRTVLEINLDALTHNLNFYRNKVGSQTKIMVMVKAFAYGSGSAEVASLLQYHRVDYLAVAYADEGAGLRQNGITLPILVMNPAPESFRQLLDYNLEPEIFSFRILEEWRQFLKEEHPQQGAEKPVVKYPPIHIKLDTGMHRLGFLPGEITALGEVLTANPDLRVASVFSHLAGSDEAEHTAFSQEQYRQLIAGATRLEQILGYRPLRHLLNSAGIVRLPDFKLDMVRLGIGLYGVEVSKLEPQQVQAVGTLKTIISQIKDLKAGETVGYSRRGVLTRDARIATLAVGYADGYDRRLGNGVGQVWVNGVLCPTVGSVCMDMTMIDVSETQAQEGDEVILFGQPISIADLAERIGTIPYEILTGVSERVKRVFYRE</sequence>
<dbReference type="InterPro" id="IPR029066">
    <property type="entry name" value="PLP-binding_barrel"/>
</dbReference>
<dbReference type="InterPro" id="IPR013221">
    <property type="entry name" value="Mur_ligase_cen"/>
</dbReference>
<dbReference type="GO" id="GO:0030170">
    <property type="term" value="F:pyridoxal phosphate binding"/>
    <property type="evidence" value="ECO:0007669"/>
    <property type="project" value="UniProtKB-UniRule"/>
</dbReference>
<proteinExistence type="inferred from homology"/>
<dbReference type="Pfam" id="PF08245">
    <property type="entry name" value="Mur_ligase_M"/>
    <property type="match status" value="1"/>
</dbReference>
<feature type="active site" description="Proton acceptor; specific for D-alanine" evidence="5">
    <location>
        <position position="492"/>
    </location>
</feature>
<dbReference type="OrthoDB" id="9801978at2"/>
<dbReference type="SUPFAM" id="SSF50621">
    <property type="entry name" value="Alanine racemase C-terminal domain-like"/>
    <property type="match status" value="1"/>
</dbReference>
<keyword evidence="4 5" id="KW-0413">Isomerase</keyword>
<dbReference type="GO" id="GO:0030632">
    <property type="term" value="P:D-alanine biosynthetic process"/>
    <property type="evidence" value="ECO:0007669"/>
    <property type="project" value="UniProtKB-UniRule"/>
</dbReference>
<feature type="domain" description="Alanine racemase C-terminal" evidence="8">
    <location>
        <begin position="706"/>
        <end position="830"/>
    </location>
</feature>
<feature type="modified residue" description="N6-(pyridoxal phosphate)lysine" evidence="5 6">
    <location>
        <position position="492"/>
    </location>
</feature>
<dbReference type="Pfam" id="PF01168">
    <property type="entry name" value="Ala_racemase_N"/>
    <property type="match status" value="1"/>
</dbReference>
<dbReference type="GO" id="GO:0005829">
    <property type="term" value="C:cytosol"/>
    <property type="evidence" value="ECO:0007669"/>
    <property type="project" value="TreeGrafter"/>
</dbReference>
<keyword evidence="9" id="KW-0436">Ligase</keyword>
<dbReference type="PRINTS" id="PR00992">
    <property type="entry name" value="ALARACEMASE"/>
</dbReference>
<dbReference type="CDD" id="cd00430">
    <property type="entry name" value="PLPDE_III_AR"/>
    <property type="match status" value="1"/>
</dbReference>
<comment type="pathway">
    <text evidence="5">Amino-acid biosynthesis; D-alanine biosynthesis; D-alanine from L-alanine: step 1/1.</text>
</comment>
<dbReference type="RefSeq" id="WP_114405902.1">
    <property type="nucleotide sequence ID" value="NZ_QOWE01000007.1"/>
</dbReference>
<feature type="binding site" evidence="5 7">
    <location>
        <position position="599"/>
    </location>
    <ligand>
        <name>substrate</name>
    </ligand>
</feature>
<dbReference type="FunFam" id="3.20.20.10:FF:000002">
    <property type="entry name" value="Alanine racemase"/>
    <property type="match status" value="1"/>
</dbReference>
<name>A0A368JQ11_9BACT</name>